<dbReference type="EC" id="3.1.3.4" evidence="4"/>
<evidence type="ECO:0000256" key="1">
    <source>
        <dbReference type="ARBA" id="ARBA00001180"/>
    </source>
</evidence>
<dbReference type="SUPFAM" id="SSF56784">
    <property type="entry name" value="HAD-like"/>
    <property type="match status" value="1"/>
</dbReference>
<feature type="domain" description="LNS2/PITP" evidence="7">
    <location>
        <begin position="1003"/>
        <end position="1159"/>
    </location>
</feature>
<dbReference type="InterPro" id="IPR031315">
    <property type="entry name" value="LNS2/PITP"/>
</dbReference>
<feature type="region of interest" description="Disordered" evidence="6">
    <location>
        <begin position="674"/>
        <end position="712"/>
    </location>
</feature>
<reference evidence="8 9" key="1">
    <citation type="journal article" date="2024" name="Ann. Entomol. Soc. Am.">
        <title>Genomic analyses of the southern and eastern yellowjacket wasps (Hymenoptera: Vespidae) reveal evolutionary signatures of social life.</title>
        <authorList>
            <person name="Catto M.A."/>
            <person name="Caine P.B."/>
            <person name="Orr S.E."/>
            <person name="Hunt B.G."/>
            <person name="Goodisman M.A.D."/>
        </authorList>
    </citation>
    <scope>NUCLEOTIDE SEQUENCE [LARGE SCALE GENOMIC DNA]</scope>
    <source>
        <strain evidence="8">233</strain>
        <tissue evidence="8">Head and thorax</tissue>
    </source>
</reference>
<name>A0ABD2B811_VESSQ</name>
<evidence type="ECO:0000256" key="4">
    <source>
        <dbReference type="ARBA" id="ARBA00012638"/>
    </source>
</evidence>
<dbReference type="PANTHER" id="PTHR12181:SF12">
    <property type="entry name" value="PHOSPHATIDATE PHOSPHATASE"/>
    <property type="match status" value="1"/>
</dbReference>
<feature type="compositionally biased region" description="Polar residues" evidence="6">
    <location>
        <begin position="681"/>
        <end position="693"/>
    </location>
</feature>
<dbReference type="InterPro" id="IPR036412">
    <property type="entry name" value="HAD-like_sf"/>
</dbReference>
<feature type="region of interest" description="Disordered" evidence="6">
    <location>
        <begin position="398"/>
        <end position="597"/>
    </location>
</feature>
<feature type="compositionally biased region" description="Basic residues" evidence="6">
    <location>
        <begin position="435"/>
        <end position="451"/>
    </location>
</feature>
<proteinExistence type="inferred from homology"/>
<dbReference type="InterPro" id="IPR026058">
    <property type="entry name" value="LIPIN"/>
</dbReference>
<dbReference type="EMBL" id="JAUDFV010000132">
    <property type="protein sequence ID" value="KAL2728849.1"/>
    <property type="molecule type" value="Genomic_DNA"/>
</dbReference>
<evidence type="ECO:0000256" key="5">
    <source>
        <dbReference type="ARBA" id="ARBA00022801"/>
    </source>
</evidence>
<comment type="similarity">
    <text evidence="3">Belongs to the lipin family.</text>
</comment>
<comment type="cofactor">
    <cofactor evidence="2">
        <name>Mg(2+)</name>
        <dbReference type="ChEBI" id="CHEBI:18420"/>
    </cofactor>
</comment>
<dbReference type="PANTHER" id="PTHR12181">
    <property type="entry name" value="LIPIN"/>
    <property type="match status" value="1"/>
</dbReference>
<dbReference type="GO" id="GO:0008195">
    <property type="term" value="F:phosphatidate phosphatase activity"/>
    <property type="evidence" value="ECO:0007669"/>
    <property type="project" value="UniProtKB-EC"/>
</dbReference>
<dbReference type="Proteomes" id="UP001607302">
    <property type="component" value="Unassembled WGS sequence"/>
</dbReference>
<dbReference type="InterPro" id="IPR007651">
    <property type="entry name" value="Lipin_N"/>
</dbReference>
<feature type="compositionally biased region" description="Basic and acidic residues" evidence="6">
    <location>
        <begin position="400"/>
        <end position="411"/>
    </location>
</feature>
<comment type="catalytic activity">
    <reaction evidence="1">
        <text>a 1,2-diacyl-sn-glycero-3-phosphate + H2O = a 1,2-diacyl-sn-glycerol + phosphate</text>
        <dbReference type="Rhea" id="RHEA:27429"/>
        <dbReference type="ChEBI" id="CHEBI:15377"/>
        <dbReference type="ChEBI" id="CHEBI:17815"/>
        <dbReference type="ChEBI" id="CHEBI:43474"/>
        <dbReference type="ChEBI" id="CHEBI:58608"/>
        <dbReference type="EC" id="3.1.3.4"/>
    </reaction>
    <physiologicalReaction direction="left-to-right" evidence="1">
        <dbReference type="Rhea" id="RHEA:27430"/>
    </physiologicalReaction>
</comment>
<dbReference type="AlphaFoldDB" id="A0ABD2B811"/>
<feature type="compositionally biased region" description="Polar residues" evidence="6">
    <location>
        <begin position="452"/>
        <end position="472"/>
    </location>
</feature>
<organism evidence="8 9">
    <name type="scientific">Vespula squamosa</name>
    <name type="common">Southern yellow jacket</name>
    <name type="synonym">Wasp</name>
    <dbReference type="NCBI Taxonomy" id="30214"/>
    <lineage>
        <taxon>Eukaryota</taxon>
        <taxon>Metazoa</taxon>
        <taxon>Ecdysozoa</taxon>
        <taxon>Arthropoda</taxon>
        <taxon>Hexapoda</taxon>
        <taxon>Insecta</taxon>
        <taxon>Pterygota</taxon>
        <taxon>Neoptera</taxon>
        <taxon>Endopterygota</taxon>
        <taxon>Hymenoptera</taxon>
        <taxon>Apocrita</taxon>
        <taxon>Aculeata</taxon>
        <taxon>Vespoidea</taxon>
        <taxon>Vespidae</taxon>
        <taxon>Vespinae</taxon>
        <taxon>Vespula</taxon>
    </lineage>
</organism>
<dbReference type="InterPro" id="IPR013209">
    <property type="entry name" value="LNS2"/>
</dbReference>
<feature type="compositionally biased region" description="Basic and acidic residues" evidence="6">
    <location>
        <begin position="505"/>
        <end position="527"/>
    </location>
</feature>
<gene>
    <name evidence="8" type="ORF">V1478_006481</name>
</gene>
<keyword evidence="5" id="KW-0378">Hydrolase</keyword>
<evidence type="ECO:0000256" key="6">
    <source>
        <dbReference type="SAM" id="MobiDB-lite"/>
    </source>
</evidence>
<dbReference type="InterPro" id="IPR031703">
    <property type="entry name" value="Lipin_mid"/>
</dbReference>
<dbReference type="Pfam" id="PF08235">
    <property type="entry name" value="LNS2"/>
    <property type="match status" value="1"/>
</dbReference>
<evidence type="ECO:0000259" key="7">
    <source>
        <dbReference type="SMART" id="SM00775"/>
    </source>
</evidence>
<evidence type="ECO:0000313" key="9">
    <source>
        <dbReference type="Proteomes" id="UP001607302"/>
    </source>
</evidence>
<dbReference type="Pfam" id="PF04571">
    <property type="entry name" value="Lipin_N"/>
    <property type="match status" value="1"/>
</dbReference>
<dbReference type="SMART" id="SM00775">
    <property type="entry name" value="LNS2"/>
    <property type="match status" value="1"/>
</dbReference>
<evidence type="ECO:0000256" key="2">
    <source>
        <dbReference type="ARBA" id="ARBA00001946"/>
    </source>
</evidence>
<feature type="compositionally biased region" description="Basic and acidic residues" evidence="6">
    <location>
        <begin position="909"/>
        <end position="919"/>
    </location>
</feature>
<accession>A0ABD2B811</accession>
<feature type="compositionally biased region" description="Polar residues" evidence="6">
    <location>
        <begin position="528"/>
        <end position="537"/>
    </location>
</feature>
<protein>
    <recommendedName>
        <fullName evidence="4">phosphatidate phosphatase</fullName>
        <ecNumber evidence="4">3.1.3.4</ecNumber>
    </recommendedName>
</protein>
<feature type="region of interest" description="Disordered" evidence="6">
    <location>
        <begin position="896"/>
        <end position="940"/>
    </location>
</feature>
<feature type="compositionally biased region" description="Basic and acidic residues" evidence="6">
    <location>
        <begin position="420"/>
        <end position="430"/>
    </location>
</feature>
<feature type="compositionally biased region" description="Polar residues" evidence="6">
    <location>
        <begin position="580"/>
        <end position="591"/>
    </location>
</feature>
<comment type="caution">
    <text evidence="8">The sequence shown here is derived from an EMBL/GenBank/DDBJ whole genome shotgun (WGS) entry which is preliminary data.</text>
</comment>
<sequence length="1216" mass="137608">MIRKYEKNLTIAFDKNVAGRHNNLQQRVHTLKISHRAPRPSFSTQCAIMNYIGKFISNFRDFYNEINAATLTGAIDVVVVEQADGSFTCSPFHVRFGKLGVLRSREKVVDIEINGEPRQIHMKLGDSGEAFFVEEVSSSGSPTDTEIPPHLACSPIPDDNCFPSNRFNPLSDLPQEQRDKILIDSVLSIEREKWEQMSALPPEEREKFLIEQFSDLPAEHREKWLQIASLTLEERDEMFKQSFGTISTLQKQQMIREQYSALKLEEKERLFKENFPELPAEQRHKFEKALLSDWKQKDDEKWEDKSNTLKTDEEEIFDMDGINDDDSQPIASVPKSFVAVTSEDKIRKISVVKNDFIPISNDTQDNDKGKSSYESNSCLNKQRIRKIGVVTNDFIPIMDDSQRSSKEKSSDESNSSNKKLSRDETGEESKMNNSTKRKRKRKSIMRKKGSQRKTSNGSSSQTEMSETDITATEESHCESTLKGPSPVVEIDSKDSPGLLTSTEEILEKRPETDFHFFSDTEITKNQDSRPCSPVQSDTEFEMRKITQEGSEQEDDKAHQQSWKWGELPSPPPDSTHPSHRNSVNSSVVTPQSNDSNLNSNNLLNAISMVAEAHRSMLSGMFSFMKKTSRVRHNPESEGIYLSDLNADELDPEVAALYFPSSHRGATVVKDAKVVDEEDTESGNGPSIPQSPNSVEGAIGGPKSLDSDFEEPKNSVFDSNFEISLSLCGGLDSENGPSKEAFHQNLLHYEDICSDPKLYDNPNLVVKINNKYYNWTTACPIVMTYAVFQRHLPQNAIENIYAQCMPLLIHGDKKQQSTGKAEGRTGYSSWFSWGRSTAQPKKSQEISQVDGPLIGEHSEQVIECKEANAIEEIPSAEINTDLKTDQISIISETMETSGLRNTPTDNLITKTEKSCEREGEGYSGSEDSDSNQNDMQGVKIPIERRSYYESTEKYRKTLRLSSEQIASLNLKEGPNEVVFSVTTAYQGTTRCKCHIYRWRWDDKIVISDIDGTITKSDVLGHILPIVGKDWAQSGVAQLFTKIKNNGYKLLYLSARAIGQAKVTREYLKSIRQGDLSLPEGPLLLNPTSLISAFHREVIEKKPEEFKISCLSDIQALFPEGSKPFYAGYGNRINDVWAYRAVGIPIMRIFTINHRGELKHELTQTFQSSYSNMSVIVDHLFPAWREEAADEFSNFAYWREPILELPKLEAHFMQSQMV</sequence>
<keyword evidence="9" id="KW-1185">Reference proteome</keyword>
<feature type="compositionally biased region" description="Polar residues" evidence="6">
    <location>
        <begin position="896"/>
        <end position="908"/>
    </location>
</feature>
<evidence type="ECO:0000313" key="8">
    <source>
        <dbReference type="EMBL" id="KAL2728849.1"/>
    </source>
</evidence>
<dbReference type="Pfam" id="PF16876">
    <property type="entry name" value="Lipin_mid"/>
    <property type="match status" value="1"/>
</dbReference>
<evidence type="ECO:0000256" key="3">
    <source>
        <dbReference type="ARBA" id="ARBA00005476"/>
    </source>
</evidence>